<evidence type="ECO:0000256" key="1">
    <source>
        <dbReference type="ARBA" id="ARBA00004651"/>
    </source>
</evidence>
<dbReference type="Proteomes" id="UP000509513">
    <property type="component" value="Chromosome"/>
</dbReference>
<reference evidence="9 12" key="2">
    <citation type="submission" date="2020-05" db="EMBL/GenBank/DDBJ databases">
        <title>Complete genome sequencing of Campylobacter and Arcobacter type strains.</title>
        <authorList>
            <person name="Miller W.G."/>
            <person name="Yee E."/>
        </authorList>
    </citation>
    <scope>NUCLEOTIDE SEQUENCE [LARGE SCALE GENOMIC DNA]</scope>
    <source>
        <strain evidence="9 12">LMG 21996</strain>
    </source>
</reference>
<dbReference type="InterPro" id="IPR051447">
    <property type="entry name" value="Lipoprotein-release_system"/>
</dbReference>
<comment type="subcellular location">
    <subcellularLocation>
        <location evidence="1">Cell membrane</location>
        <topology evidence="1">Multi-pass membrane protein</topology>
    </subcellularLocation>
</comment>
<dbReference type="EMBL" id="CP054051">
    <property type="protein sequence ID" value="QKJ26386.1"/>
    <property type="molecule type" value="Genomic_DNA"/>
</dbReference>
<sequence>MQTSVFLNFVFLQIYKHKSRHLAIFILSIFIVFLCCSTLFIKDSLQNSLFKTLENHSDFIIQNKFNKNIDLEIIKKLETIRGISNIEERVYGQYKFISDNIYFTIVGISSKDLEKDSIIVGQGVKKLLEKYQFINEFIIENKIFKIQKSLKGEENLVANDLIIMDINLAKQILQIENNHATDITFNVKNELERDNIREKVYRLDNNIKVIEKAEIKKNYENIFNYKGGFFLTLFIVVIFTLSLIIFQVYSQISSNEKKQIAILKALGFSIKDIIKLKFTENFIISFVAFILGTIFAFIFVFILQAPVLKYIFIGFNNLENNFLLDTYFNVSSIFTIFLFFMIPFLSAVLIPAWKTSAINPFESLK</sequence>
<evidence type="ECO:0000313" key="10">
    <source>
        <dbReference type="EMBL" id="TLT01874.1"/>
    </source>
</evidence>
<gene>
    <name evidence="9" type="ORF">ACBT_0422</name>
    <name evidence="10" type="ORF">FE247_00460</name>
</gene>
<evidence type="ECO:0000313" key="9">
    <source>
        <dbReference type="EMBL" id="QKJ26386.1"/>
    </source>
</evidence>
<evidence type="ECO:0000313" key="12">
    <source>
        <dbReference type="Proteomes" id="UP000509513"/>
    </source>
</evidence>
<dbReference type="STRING" id="1442598.GCA_000522465_01539"/>
<feature type="domain" description="ABC3 transporter permease C-terminal" evidence="8">
    <location>
        <begin position="233"/>
        <end position="360"/>
    </location>
</feature>
<proteinExistence type="inferred from homology"/>
<keyword evidence="11" id="KW-1185">Reference proteome</keyword>
<dbReference type="AlphaFoldDB" id="A0A5J6REB8"/>
<feature type="transmembrane region" description="Helical" evidence="7">
    <location>
        <begin position="282"/>
        <end position="307"/>
    </location>
</feature>
<accession>A0A5J6REB8</accession>
<reference evidence="10 11" key="1">
    <citation type="submission" date="2019-05" db="EMBL/GenBank/DDBJ databases">
        <title>Arcobacter cibarius and Arcobacter thereius providing challenges in identification an antibiotic susceptibility and Quinolone resistance.</title>
        <authorList>
            <person name="Busch A."/>
            <person name="Hanel I."/>
            <person name="Hotzel H."/>
            <person name="Tomaso H."/>
        </authorList>
    </citation>
    <scope>NUCLEOTIDE SEQUENCE [LARGE SCALE GENOMIC DNA]</scope>
    <source>
        <strain evidence="10 11">16CS0831-2</strain>
    </source>
</reference>
<keyword evidence="4 7" id="KW-0812">Transmembrane</keyword>
<evidence type="ECO:0000256" key="7">
    <source>
        <dbReference type="SAM" id="Phobius"/>
    </source>
</evidence>
<dbReference type="KEGG" id="acib:ACBT_0422"/>
<dbReference type="Pfam" id="PF02687">
    <property type="entry name" value="FtsX"/>
    <property type="match status" value="1"/>
</dbReference>
<organism evidence="9 12">
    <name type="scientific">Aliarcobacter cibarius</name>
    <dbReference type="NCBI Taxonomy" id="255507"/>
    <lineage>
        <taxon>Bacteria</taxon>
        <taxon>Pseudomonadati</taxon>
        <taxon>Campylobacterota</taxon>
        <taxon>Epsilonproteobacteria</taxon>
        <taxon>Campylobacterales</taxon>
        <taxon>Arcobacteraceae</taxon>
        <taxon>Aliarcobacter</taxon>
    </lineage>
</organism>
<name>A0A5J6REB8_9BACT</name>
<dbReference type="Proteomes" id="UP000305417">
    <property type="component" value="Unassembled WGS sequence"/>
</dbReference>
<feature type="transmembrane region" description="Helical" evidence="7">
    <location>
        <begin position="21"/>
        <end position="41"/>
    </location>
</feature>
<dbReference type="RefSeq" id="WP_024775618.1">
    <property type="nucleotide sequence ID" value="NZ_CP043857.1"/>
</dbReference>
<dbReference type="EMBL" id="VBUC01000001">
    <property type="protein sequence ID" value="TLT01874.1"/>
    <property type="molecule type" value="Genomic_DNA"/>
</dbReference>
<dbReference type="OrthoDB" id="8522929at2"/>
<feature type="transmembrane region" description="Helical" evidence="7">
    <location>
        <begin position="227"/>
        <end position="249"/>
    </location>
</feature>
<keyword evidence="6 7" id="KW-0472">Membrane</keyword>
<evidence type="ECO:0000259" key="8">
    <source>
        <dbReference type="Pfam" id="PF02687"/>
    </source>
</evidence>
<dbReference type="GO" id="GO:0098797">
    <property type="term" value="C:plasma membrane protein complex"/>
    <property type="evidence" value="ECO:0007669"/>
    <property type="project" value="TreeGrafter"/>
</dbReference>
<feature type="transmembrane region" description="Helical" evidence="7">
    <location>
        <begin position="327"/>
        <end position="350"/>
    </location>
</feature>
<comment type="similarity">
    <text evidence="2">Belongs to the ABC-4 integral membrane protein family. LolC/E subfamily.</text>
</comment>
<keyword evidence="3" id="KW-1003">Cell membrane</keyword>
<evidence type="ECO:0000256" key="3">
    <source>
        <dbReference type="ARBA" id="ARBA00022475"/>
    </source>
</evidence>
<dbReference type="GO" id="GO:0044874">
    <property type="term" value="P:lipoprotein localization to outer membrane"/>
    <property type="evidence" value="ECO:0007669"/>
    <property type="project" value="TreeGrafter"/>
</dbReference>
<evidence type="ECO:0000256" key="2">
    <source>
        <dbReference type="ARBA" id="ARBA00005236"/>
    </source>
</evidence>
<evidence type="ECO:0000256" key="4">
    <source>
        <dbReference type="ARBA" id="ARBA00022692"/>
    </source>
</evidence>
<evidence type="ECO:0000313" key="11">
    <source>
        <dbReference type="Proteomes" id="UP000305417"/>
    </source>
</evidence>
<keyword evidence="5 7" id="KW-1133">Transmembrane helix</keyword>
<dbReference type="PANTHER" id="PTHR30489:SF0">
    <property type="entry name" value="LIPOPROTEIN-RELEASING SYSTEM TRANSMEMBRANE PROTEIN LOLE"/>
    <property type="match status" value="1"/>
</dbReference>
<protein>
    <submittedName>
        <fullName evidence="9">ABC transporter, permease protein, FtsX/LolE family</fullName>
    </submittedName>
    <submittedName>
        <fullName evidence="10">FtsX-like permease family protein</fullName>
    </submittedName>
</protein>
<evidence type="ECO:0000256" key="6">
    <source>
        <dbReference type="ARBA" id="ARBA00023136"/>
    </source>
</evidence>
<evidence type="ECO:0000256" key="5">
    <source>
        <dbReference type="ARBA" id="ARBA00022989"/>
    </source>
</evidence>
<dbReference type="InterPro" id="IPR003838">
    <property type="entry name" value="ABC3_permease_C"/>
</dbReference>
<dbReference type="PANTHER" id="PTHR30489">
    <property type="entry name" value="LIPOPROTEIN-RELEASING SYSTEM TRANSMEMBRANE PROTEIN LOLE"/>
    <property type="match status" value="1"/>
</dbReference>